<dbReference type="AlphaFoldDB" id="A0AAV7TKY3"/>
<organism evidence="2 3">
    <name type="scientific">Pleurodeles waltl</name>
    <name type="common">Iberian ribbed newt</name>
    <dbReference type="NCBI Taxonomy" id="8319"/>
    <lineage>
        <taxon>Eukaryota</taxon>
        <taxon>Metazoa</taxon>
        <taxon>Chordata</taxon>
        <taxon>Craniata</taxon>
        <taxon>Vertebrata</taxon>
        <taxon>Euteleostomi</taxon>
        <taxon>Amphibia</taxon>
        <taxon>Batrachia</taxon>
        <taxon>Caudata</taxon>
        <taxon>Salamandroidea</taxon>
        <taxon>Salamandridae</taxon>
        <taxon>Pleurodelinae</taxon>
        <taxon>Pleurodeles</taxon>
    </lineage>
</organism>
<keyword evidence="3" id="KW-1185">Reference proteome</keyword>
<sequence length="244" mass="25974">MTLKKLRSGRLFPGRSCLKTKSNPIRNKTNSALLLKGQAQKHLLSFWGKEHLSSQESKGEAISIAYPDSESLGGPPREPSGGLSSEPSQAEASQRRGAGVLEQGPIAPLAKPTGSVRPAWSQSGLLYVPSLSSAWSVSSPSQADQDPKNSQESAAITSSASIAIGPCDFTLQDLDPVLFQRYGPQLLEKFVGGSDCILDSVAAILAEMTKDQKEAVSLDRTQPNVAPRQSLDDQRASRAPPRAP</sequence>
<feature type="region of interest" description="Disordered" evidence="1">
    <location>
        <begin position="214"/>
        <end position="244"/>
    </location>
</feature>
<reference evidence="2" key="1">
    <citation type="journal article" date="2022" name="bioRxiv">
        <title>Sequencing and chromosome-scale assembly of the giantPleurodeles waltlgenome.</title>
        <authorList>
            <person name="Brown T."/>
            <person name="Elewa A."/>
            <person name="Iarovenko S."/>
            <person name="Subramanian E."/>
            <person name="Araus A.J."/>
            <person name="Petzold A."/>
            <person name="Susuki M."/>
            <person name="Suzuki K.-i.T."/>
            <person name="Hayashi T."/>
            <person name="Toyoda A."/>
            <person name="Oliveira C."/>
            <person name="Osipova E."/>
            <person name="Leigh N.D."/>
            <person name="Simon A."/>
            <person name="Yun M.H."/>
        </authorList>
    </citation>
    <scope>NUCLEOTIDE SEQUENCE</scope>
    <source>
        <strain evidence="2">20211129_DDA</strain>
        <tissue evidence="2">Liver</tissue>
    </source>
</reference>
<dbReference type="Proteomes" id="UP001066276">
    <property type="component" value="Chromosome 3_2"/>
</dbReference>
<feature type="region of interest" description="Disordered" evidence="1">
    <location>
        <begin position="57"/>
        <end position="98"/>
    </location>
</feature>
<evidence type="ECO:0000313" key="3">
    <source>
        <dbReference type="Proteomes" id="UP001066276"/>
    </source>
</evidence>
<accession>A0AAV7TKY3</accession>
<evidence type="ECO:0000313" key="2">
    <source>
        <dbReference type="EMBL" id="KAJ1177277.1"/>
    </source>
</evidence>
<dbReference type="EMBL" id="JANPWB010000006">
    <property type="protein sequence ID" value="KAJ1177277.1"/>
    <property type="molecule type" value="Genomic_DNA"/>
</dbReference>
<proteinExistence type="predicted"/>
<name>A0AAV7TKY3_PLEWA</name>
<protein>
    <submittedName>
        <fullName evidence="2">Uncharacterized protein</fullName>
    </submittedName>
</protein>
<gene>
    <name evidence="2" type="ORF">NDU88_002538</name>
</gene>
<feature type="compositionally biased region" description="Polar residues" evidence="1">
    <location>
        <begin position="82"/>
        <end position="92"/>
    </location>
</feature>
<comment type="caution">
    <text evidence="2">The sequence shown here is derived from an EMBL/GenBank/DDBJ whole genome shotgun (WGS) entry which is preliminary data.</text>
</comment>
<evidence type="ECO:0000256" key="1">
    <source>
        <dbReference type="SAM" id="MobiDB-lite"/>
    </source>
</evidence>